<feature type="region of interest" description="Disordered" evidence="1">
    <location>
        <begin position="178"/>
        <end position="198"/>
    </location>
</feature>
<dbReference type="AlphaFoldDB" id="A0A6M3KRX4"/>
<name>A0A6M3KRX4_9ZZZZ</name>
<proteinExistence type="predicted"/>
<evidence type="ECO:0000256" key="1">
    <source>
        <dbReference type="SAM" id="MobiDB-lite"/>
    </source>
</evidence>
<sequence>MGFADQVPSKAPSKPQQQAGDGGFDPQDETAPSFGPPDIGWHDATIVSLVTSVSKNGNRIVKFKLRINDTEQQVYDVFTVKPKSLGSWLMGKMCRAIDPAMPGITVDPARGFDITSNASVRRWLLGHSIRVLVKHEEEKYEGKIQTRGRVEDLEASSRTPLKPTKEDIEAWLSDEEKYDLSSGRVNPDTPSMDDDIPF</sequence>
<dbReference type="EMBL" id="MT142538">
    <property type="protein sequence ID" value="QJA84873.1"/>
    <property type="molecule type" value="Genomic_DNA"/>
</dbReference>
<reference evidence="2" key="1">
    <citation type="submission" date="2020-03" db="EMBL/GenBank/DDBJ databases">
        <title>The deep terrestrial virosphere.</title>
        <authorList>
            <person name="Holmfeldt K."/>
            <person name="Nilsson E."/>
            <person name="Simone D."/>
            <person name="Lopez-Fernandez M."/>
            <person name="Wu X."/>
            <person name="de Brujin I."/>
            <person name="Lundin D."/>
            <person name="Andersson A."/>
            <person name="Bertilsson S."/>
            <person name="Dopson M."/>
        </authorList>
    </citation>
    <scope>NUCLEOTIDE SEQUENCE</scope>
    <source>
        <strain evidence="2">MM415B02339</strain>
    </source>
</reference>
<evidence type="ECO:0000313" key="2">
    <source>
        <dbReference type="EMBL" id="QJA84873.1"/>
    </source>
</evidence>
<feature type="region of interest" description="Disordered" evidence="1">
    <location>
        <begin position="1"/>
        <end position="37"/>
    </location>
</feature>
<organism evidence="2">
    <name type="scientific">viral metagenome</name>
    <dbReference type="NCBI Taxonomy" id="1070528"/>
    <lineage>
        <taxon>unclassified sequences</taxon>
        <taxon>metagenomes</taxon>
        <taxon>organismal metagenomes</taxon>
    </lineage>
</organism>
<protein>
    <submittedName>
        <fullName evidence="2">Uncharacterized protein</fullName>
    </submittedName>
</protein>
<accession>A0A6M3KRX4</accession>
<gene>
    <name evidence="2" type="ORF">MM415B02339_0015</name>
</gene>